<feature type="compositionally biased region" description="Low complexity" evidence="7">
    <location>
        <begin position="283"/>
        <end position="299"/>
    </location>
</feature>
<dbReference type="GO" id="GO:0004252">
    <property type="term" value="F:serine-type endopeptidase activity"/>
    <property type="evidence" value="ECO:0007669"/>
    <property type="project" value="InterPro"/>
</dbReference>
<evidence type="ECO:0000256" key="1">
    <source>
        <dbReference type="ARBA" id="ARBA00004141"/>
    </source>
</evidence>
<feature type="transmembrane region" description="Helical" evidence="8">
    <location>
        <begin position="453"/>
        <end position="470"/>
    </location>
</feature>
<comment type="subcellular location">
    <subcellularLocation>
        <location evidence="1">Membrane</location>
        <topology evidence="1">Multi-pass membrane protein</topology>
    </subcellularLocation>
</comment>
<feature type="region of interest" description="Disordered" evidence="7">
    <location>
        <begin position="1"/>
        <end position="301"/>
    </location>
</feature>
<keyword evidence="11" id="KW-1185">Reference proteome</keyword>
<dbReference type="AlphaFoldDB" id="A0A1Y1IIC0"/>
<proteinExistence type="inferred from homology"/>
<evidence type="ECO:0000259" key="9">
    <source>
        <dbReference type="Pfam" id="PF01694"/>
    </source>
</evidence>
<dbReference type="PANTHER" id="PTHR43731">
    <property type="entry name" value="RHOMBOID PROTEASE"/>
    <property type="match status" value="1"/>
</dbReference>
<dbReference type="Gene3D" id="1.20.1540.10">
    <property type="entry name" value="Rhomboid-like"/>
    <property type="match status" value="1"/>
</dbReference>
<feature type="domain" description="Peptidase S54 rhomboid" evidence="9">
    <location>
        <begin position="438"/>
        <end position="586"/>
    </location>
</feature>
<feature type="transmembrane region" description="Helical" evidence="8">
    <location>
        <begin position="600"/>
        <end position="621"/>
    </location>
</feature>
<sequence length="641" mass="68178">MDFAEGGPQSSTPTSTLHPLDGTSTPLSPPSLPVDPPTVDAILHSDLGRIRRLSSIRVSSPTASEGGQEEPSPEAPGRRRVSTGGSTGEGSGNSPSVKPGRARGRRAFTVNDGTVSWESVQPGTSPFSHRRHTDHEPSGREESFEDQPGQNGRTGRLKKQKSLPGPRALVSITENGDSDVERGEEEKGMDSKERERTGRWGEGRGRRPSRGPVAMLRLGRQHGGAKGRKNEGPRREGPGYDPGALMRPYSSVAPDTPQDSPGPGTPGRNSPRLDRIRHMLKMSGSPNGSRRRSSVSSIGDPEKMVSMEISQLAPEGLDTPSKESTGLPFRISRRGFFRELWAEALEVAGDATEVLKGRLSFTWFMFWALVCVHVAMAAQYRGTQQRACLPGFKGSPYLSQNCKWGPGTLVDALIQDEPFSVQFLQQWGARYGVAAMAGEWWRWVSPVLIHTRLLHLAAMAIPLVLVLSLLETRCDTAVAAFSSLLITFGSCLVGAVADSRCCTAAGAAGLVVGAAGMLLVELPRARAFAAARAPAWAAYGATLAAAGLCVVVMGMLDASAGAQMFVSVWSHVGGLLSGVVVGLVRLNAKESTFLWRGIPLIPVGITAAAMSLVCGALTRFFTTPHAAQCGPHSCQTLPPGM</sequence>
<dbReference type="InterPro" id="IPR035952">
    <property type="entry name" value="Rhomboid-like_sf"/>
</dbReference>
<evidence type="ECO:0000313" key="11">
    <source>
        <dbReference type="Proteomes" id="UP000054558"/>
    </source>
</evidence>
<dbReference type="InterPro" id="IPR050925">
    <property type="entry name" value="Rhomboid_protease_S54"/>
</dbReference>
<feature type="compositionally biased region" description="Basic and acidic residues" evidence="7">
    <location>
        <begin position="179"/>
        <end position="205"/>
    </location>
</feature>
<dbReference type="Pfam" id="PF01694">
    <property type="entry name" value="Rhomboid"/>
    <property type="match status" value="1"/>
</dbReference>
<protein>
    <recommendedName>
        <fullName evidence="9">Peptidase S54 rhomboid domain-containing protein</fullName>
    </recommendedName>
</protein>
<feature type="compositionally biased region" description="Pro residues" evidence="7">
    <location>
        <begin position="27"/>
        <end position="36"/>
    </location>
</feature>
<evidence type="ECO:0000256" key="5">
    <source>
        <dbReference type="ARBA" id="ARBA00022989"/>
    </source>
</evidence>
<dbReference type="PANTHER" id="PTHR43731:SF14">
    <property type="entry name" value="PRESENILIN-ASSOCIATED RHOMBOID-LIKE PROTEIN, MITOCHONDRIAL"/>
    <property type="match status" value="1"/>
</dbReference>
<evidence type="ECO:0000256" key="6">
    <source>
        <dbReference type="ARBA" id="ARBA00023136"/>
    </source>
</evidence>
<feature type="transmembrane region" description="Helical" evidence="8">
    <location>
        <begin position="568"/>
        <end position="588"/>
    </location>
</feature>
<organism evidence="10 11">
    <name type="scientific">Klebsormidium nitens</name>
    <name type="common">Green alga</name>
    <name type="synonym">Ulothrix nitens</name>
    <dbReference type="NCBI Taxonomy" id="105231"/>
    <lineage>
        <taxon>Eukaryota</taxon>
        <taxon>Viridiplantae</taxon>
        <taxon>Streptophyta</taxon>
        <taxon>Klebsormidiophyceae</taxon>
        <taxon>Klebsormidiales</taxon>
        <taxon>Klebsormidiaceae</taxon>
        <taxon>Klebsormidium</taxon>
    </lineage>
</organism>
<dbReference type="Proteomes" id="UP000054558">
    <property type="component" value="Unassembled WGS sequence"/>
</dbReference>
<gene>
    <name evidence="10" type="ORF">KFL_004310040</name>
</gene>
<feature type="compositionally biased region" description="Basic and acidic residues" evidence="7">
    <location>
        <begin position="133"/>
        <end position="142"/>
    </location>
</feature>
<evidence type="ECO:0000256" key="4">
    <source>
        <dbReference type="ARBA" id="ARBA00022801"/>
    </source>
</evidence>
<evidence type="ECO:0000256" key="2">
    <source>
        <dbReference type="ARBA" id="ARBA00009045"/>
    </source>
</evidence>
<evidence type="ECO:0000313" key="10">
    <source>
        <dbReference type="EMBL" id="GAQ88466.1"/>
    </source>
</evidence>
<feature type="transmembrane region" description="Helical" evidence="8">
    <location>
        <begin position="503"/>
        <end position="522"/>
    </location>
</feature>
<feature type="transmembrane region" description="Helical" evidence="8">
    <location>
        <begin position="477"/>
        <end position="497"/>
    </location>
</feature>
<keyword evidence="5 8" id="KW-1133">Transmembrane helix</keyword>
<keyword evidence="6 8" id="KW-0472">Membrane</keyword>
<dbReference type="GO" id="GO:0016020">
    <property type="term" value="C:membrane"/>
    <property type="evidence" value="ECO:0007669"/>
    <property type="project" value="UniProtKB-SubCell"/>
</dbReference>
<keyword evidence="3 8" id="KW-0812">Transmembrane</keyword>
<feature type="compositionally biased region" description="Polar residues" evidence="7">
    <location>
        <begin position="8"/>
        <end position="17"/>
    </location>
</feature>
<name>A0A1Y1IIC0_KLENI</name>
<evidence type="ECO:0000256" key="7">
    <source>
        <dbReference type="SAM" id="MobiDB-lite"/>
    </source>
</evidence>
<feature type="compositionally biased region" description="Basic and acidic residues" evidence="7">
    <location>
        <begin position="228"/>
        <end position="238"/>
    </location>
</feature>
<evidence type="ECO:0000256" key="3">
    <source>
        <dbReference type="ARBA" id="ARBA00022692"/>
    </source>
</evidence>
<dbReference type="InterPro" id="IPR022764">
    <property type="entry name" value="Peptidase_S54_rhomboid_dom"/>
</dbReference>
<feature type="compositionally biased region" description="Polar residues" evidence="7">
    <location>
        <begin position="111"/>
        <end position="127"/>
    </location>
</feature>
<dbReference type="SUPFAM" id="SSF144091">
    <property type="entry name" value="Rhomboid-like"/>
    <property type="match status" value="1"/>
</dbReference>
<keyword evidence="4" id="KW-0378">Hydrolase</keyword>
<reference evidence="10 11" key="1">
    <citation type="journal article" date="2014" name="Nat. Commun.">
        <title>Klebsormidium flaccidum genome reveals primary factors for plant terrestrial adaptation.</title>
        <authorList>
            <person name="Hori K."/>
            <person name="Maruyama F."/>
            <person name="Fujisawa T."/>
            <person name="Togashi T."/>
            <person name="Yamamoto N."/>
            <person name="Seo M."/>
            <person name="Sato S."/>
            <person name="Yamada T."/>
            <person name="Mori H."/>
            <person name="Tajima N."/>
            <person name="Moriyama T."/>
            <person name="Ikeuchi M."/>
            <person name="Watanabe M."/>
            <person name="Wada H."/>
            <person name="Kobayashi K."/>
            <person name="Saito M."/>
            <person name="Masuda T."/>
            <person name="Sasaki-Sekimoto Y."/>
            <person name="Mashiguchi K."/>
            <person name="Awai K."/>
            <person name="Shimojima M."/>
            <person name="Masuda S."/>
            <person name="Iwai M."/>
            <person name="Nobusawa T."/>
            <person name="Narise T."/>
            <person name="Kondo S."/>
            <person name="Saito H."/>
            <person name="Sato R."/>
            <person name="Murakawa M."/>
            <person name="Ihara Y."/>
            <person name="Oshima-Yamada Y."/>
            <person name="Ohtaka K."/>
            <person name="Satoh M."/>
            <person name="Sonobe K."/>
            <person name="Ishii M."/>
            <person name="Ohtani R."/>
            <person name="Kanamori-Sato M."/>
            <person name="Honoki R."/>
            <person name="Miyazaki D."/>
            <person name="Mochizuki H."/>
            <person name="Umetsu J."/>
            <person name="Higashi K."/>
            <person name="Shibata D."/>
            <person name="Kamiya Y."/>
            <person name="Sato N."/>
            <person name="Nakamura Y."/>
            <person name="Tabata S."/>
            <person name="Ida S."/>
            <person name="Kurokawa K."/>
            <person name="Ohta H."/>
        </authorList>
    </citation>
    <scope>NUCLEOTIDE SEQUENCE [LARGE SCALE GENOMIC DNA]</scope>
    <source>
        <strain evidence="10 11">NIES-2285</strain>
    </source>
</reference>
<evidence type="ECO:0000256" key="8">
    <source>
        <dbReference type="SAM" id="Phobius"/>
    </source>
</evidence>
<accession>A0A1Y1IIC0</accession>
<comment type="similarity">
    <text evidence="2">Belongs to the peptidase S54 family.</text>
</comment>
<dbReference type="EMBL" id="DF237380">
    <property type="protein sequence ID" value="GAQ88466.1"/>
    <property type="molecule type" value="Genomic_DNA"/>
</dbReference>
<feature type="transmembrane region" description="Helical" evidence="8">
    <location>
        <begin position="534"/>
        <end position="556"/>
    </location>
</feature>